<feature type="transmembrane region" description="Helical" evidence="1">
    <location>
        <begin position="65"/>
        <end position="98"/>
    </location>
</feature>
<keyword evidence="1" id="KW-0812">Transmembrane</keyword>
<organism evidence="3 4">
    <name type="scientific">Catenuloplanes atrovinosus</name>
    <dbReference type="NCBI Taxonomy" id="137266"/>
    <lineage>
        <taxon>Bacteria</taxon>
        <taxon>Bacillati</taxon>
        <taxon>Actinomycetota</taxon>
        <taxon>Actinomycetes</taxon>
        <taxon>Micromonosporales</taxon>
        <taxon>Micromonosporaceae</taxon>
        <taxon>Catenuloplanes</taxon>
    </lineage>
</organism>
<evidence type="ECO:0000256" key="1">
    <source>
        <dbReference type="SAM" id="Phobius"/>
    </source>
</evidence>
<dbReference type="Proteomes" id="UP001183643">
    <property type="component" value="Unassembled WGS sequence"/>
</dbReference>
<evidence type="ECO:0000313" key="3">
    <source>
        <dbReference type="EMBL" id="MDR7280588.1"/>
    </source>
</evidence>
<dbReference type="AlphaFoldDB" id="A0AAE4CDX9"/>
<dbReference type="Pfam" id="PF13828">
    <property type="entry name" value="DUF4190"/>
    <property type="match status" value="1"/>
</dbReference>
<accession>A0AAE4CDX9</accession>
<proteinExistence type="predicted"/>
<feature type="domain" description="DUF4190" evidence="2">
    <location>
        <begin position="21"/>
        <end position="81"/>
    </location>
</feature>
<protein>
    <recommendedName>
        <fullName evidence="2">DUF4190 domain-containing protein</fullName>
    </recommendedName>
</protein>
<gene>
    <name evidence="3" type="ORF">J2S41_007366</name>
</gene>
<comment type="caution">
    <text evidence="3">The sequence shown here is derived from an EMBL/GenBank/DDBJ whole genome shotgun (WGS) entry which is preliminary data.</text>
</comment>
<evidence type="ECO:0000259" key="2">
    <source>
        <dbReference type="Pfam" id="PF13828"/>
    </source>
</evidence>
<reference evidence="3" key="1">
    <citation type="submission" date="2023-07" db="EMBL/GenBank/DDBJ databases">
        <title>Sequencing the genomes of 1000 actinobacteria strains.</title>
        <authorList>
            <person name="Klenk H.-P."/>
        </authorList>
    </citation>
    <scope>NUCLEOTIDE SEQUENCE</scope>
    <source>
        <strain evidence="3">DSM 44707</strain>
    </source>
</reference>
<evidence type="ECO:0000313" key="4">
    <source>
        <dbReference type="Proteomes" id="UP001183643"/>
    </source>
</evidence>
<keyword evidence="4" id="KW-1185">Reference proteome</keyword>
<name>A0AAE4CDX9_9ACTN</name>
<feature type="transmembrane region" description="Helical" evidence="1">
    <location>
        <begin position="20"/>
        <end position="45"/>
    </location>
</feature>
<keyword evidence="1" id="KW-1133">Transmembrane helix</keyword>
<dbReference type="EMBL" id="JAVDYB010000001">
    <property type="protein sequence ID" value="MDR7280588.1"/>
    <property type="molecule type" value="Genomic_DNA"/>
</dbReference>
<keyword evidence="1" id="KW-0472">Membrane</keyword>
<sequence length="105" mass="10966">MTDPGYAYPPQLPPRRPTNSMALVSMILGIASLFTCQLVGIAAIYCGTRARREIRASGEEGDGMALTGIVLGWVALALVVIGVLFMVAYFAIFGAAILSSTGSTP</sequence>
<dbReference type="InterPro" id="IPR025241">
    <property type="entry name" value="DUF4190"/>
</dbReference>
<dbReference type="RefSeq" id="WP_310375235.1">
    <property type="nucleotide sequence ID" value="NZ_JAVDYB010000001.1"/>
</dbReference>